<feature type="domain" description="ABC transporter" evidence="10">
    <location>
        <begin position="6"/>
        <end position="247"/>
    </location>
</feature>
<dbReference type="InterPro" id="IPR027417">
    <property type="entry name" value="P-loop_NTPase"/>
</dbReference>
<gene>
    <name evidence="11" type="primary">rbsA_8</name>
    <name evidence="11" type="ORF">DSM106044_03118</name>
</gene>
<dbReference type="EC" id="3.6.3.17" evidence="11"/>
<dbReference type="RefSeq" id="WP_138002852.1">
    <property type="nucleotide sequence ID" value="NZ_QGQD01000060.1"/>
</dbReference>
<dbReference type="PROSITE" id="PS50893">
    <property type="entry name" value="ABC_TRANSPORTER_2"/>
    <property type="match status" value="2"/>
</dbReference>
<keyword evidence="12" id="KW-1185">Reference proteome</keyword>
<accession>A0A4V6HRR0</accession>
<keyword evidence="7 11" id="KW-0067">ATP-binding</keyword>
<evidence type="ECO:0000313" key="12">
    <source>
        <dbReference type="Proteomes" id="UP000306509"/>
    </source>
</evidence>
<keyword evidence="9" id="KW-0472">Membrane</keyword>
<dbReference type="STRING" id="180332.GCA_000797495_03312"/>
<keyword evidence="11" id="KW-0378">Hydrolase</keyword>
<dbReference type="InterPro" id="IPR003593">
    <property type="entry name" value="AAA+_ATPase"/>
</dbReference>
<dbReference type="FunFam" id="3.40.50.300:FF:000127">
    <property type="entry name" value="Ribose import ATP-binding protein RbsA"/>
    <property type="match status" value="1"/>
</dbReference>
<dbReference type="GO" id="GO:0005886">
    <property type="term" value="C:plasma membrane"/>
    <property type="evidence" value="ECO:0007669"/>
    <property type="project" value="UniProtKB-SubCell"/>
</dbReference>
<keyword evidence="4" id="KW-0762">Sugar transport</keyword>
<evidence type="ECO:0000256" key="1">
    <source>
        <dbReference type="ARBA" id="ARBA00004202"/>
    </source>
</evidence>
<proteinExistence type="predicted"/>
<sequence>MGKTIVKMENITKSFAGIKALNNVQLDLREGEVHALMGENGAGKSTLMKILTGVYTKTEGKTMIANAAGQLEEIDIKTPLQAQQLGISMVFQEFNLLENMNIAENIFLGREHLDKKHCIDKAAMYADAAMELGKVKLKLDTKTTISSLSCGHKQLIEIAKCLSFHAKVIILDEPTASLTDNESHILFEIIRELKSRGISIVYISHRMEEVFDLADRITVFRDGAYISTVERDDFDEKEIIKMMIGRELEEKIPKGNVTVDENNVVLEVRNVKIYPGSIPVNFKLYKKEILGFFGLVGAGRTELSRIIFGIDSIADGEIYIKGKKVSIGCPRDAINAGIGLVPEDRKDLGLVLGMSIKDNMLLSKLAQFKHEILRKEELQDITGTYIKDLAIALANENQAVKELSGGNQQKVVIAKWLSMAPDVLIMDEPTRGIDIGAKTEIYNLMRRLTEQGMSIIMISSEMAEIMKISDRVVVMHEGSKTGEMNSQEVTQEALMSAAIGGGKGL</sequence>
<evidence type="ECO:0000256" key="2">
    <source>
        <dbReference type="ARBA" id="ARBA00022448"/>
    </source>
</evidence>
<evidence type="ECO:0000256" key="5">
    <source>
        <dbReference type="ARBA" id="ARBA00022737"/>
    </source>
</evidence>
<dbReference type="InterPro" id="IPR003439">
    <property type="entry name" value="ABC_transporter-like_ATP-bd"/>
</dbReference>
<dbReference type="SUPFAM" id="SSF52540">
    <property type="entry name" value="P-loop containing nucleoside triphosphate hydrolases"/>
    <property type="match status" value="2"/>
</dbReference>
<comment type="subcellular location">
    <subcellularLocation>
        <location evidence="1">Cell membrane</location>
        <topology evidence="1">Peripheral membrane protein</topology>
    </subcellularLocation>
</comment>
<dbReference type="Proteomes" id="UP000306509">
    <property type="component" value="Unassembled WGS sequence"/>
</dbReference>
<dbReference type="GO" id="GO:0016887">
    <property type="term" value="F:ATP hydrolysis activity"/>
    <property type="evidence" value="ECO:0007669"/>
    <property type="project" value="InterPro"/>
</dbReference>
<feature type="domain" description="ABC transporter" evidence="10">
    <location>
        <begin position="259"/>
        <end position="502"/>
    </location>
</feature>
<evidence type="ECO:0000256" key="7">
    <source>
        <dbReference type="ARBA" id="ARBA00022840"/>
    </source>
</evidence>
<dbReference type="CDD" id="cd03216">
    <property type="entry name" value="ABC_Carb_Monos_I"/>
    <property type="match status" value="1"/>
</dbReference>
<dbReference type="PANTHER" id="PTHR43790:SF3">
    <property type="entry name" value="D-ALLOSE IMPORT ATP-BINDING PROTEIN ALSA-RELATED"/>
    <property type="match status" value="1"/>
</dbReference>
<keyword evidence="6" id="KW-0547">Nucleotide-binding</keyword>
<dbReference type="AlphaFoldDB" id="A0A4V6HRR0"/>
<organism evidence="11 12">
    <name type="scientific">Robinsoniella peoriensis</name>
    <dbReference type="NCBI Taxonomy" id="180332"/>
    <lineage>
        <taxon>Bacteria</taxon>
        <taxon>Bacillati</taxon>
        <taxon>Bacillota</taxon>
        <taxon>Clostridia</taxon>
        <taxon>Lachnospirales</taxon>
        <taxon>Lachnospiraceae</taxon>
        <taxon>Robinsoniella</taxon>
    </lineage>
</organism>
<evidence type="ECO:0000256" key="8">
    <source>
        <dbReference type="ARBA" id="ARBA00022967"/>
    </source>
</evidence>
<reference evidence="11 12" key="1">
    <citation type="journal article" date="2019" name="Anaerobe">
        <title>Detection of Robinsoniella peoriensis in multiple bone samples of a trauma patient.</title>
        <authorList>
            <person name="Schrottner P."/>
            <person name="Hartwich K."/>
            <person name="Bunk B."/>
            <person name="Schober I."/>
            <person name="Helbig S."/>
            <person name="Rudolph W.W."/>
            <person name="Gunzer F."/>
        </authorList>
    </citation>
    <scope>NUCLEOTIDE SEQUENCE [LARGE SCALE GENOMIC DNA]</scope>
    <source>
        <strain evidence="11 12">DSM 106044</strain>
    </source>
</reference>
<dbReference type="CDD" id="cd03215">
    <property type="entry name" value="ABC_Carb_Monos_II"/>
    <property type="match status" value="1"/>
</dbReference>
<keyword evidence="3" id="KW-1003">Cell membrane</keyword>
<keyword evidence="2" id="KW-0813">Transport</keyword>
<evidence type="ECO:0000313" key="11">
    <source>
        <dbReference type="EMBL" id="TLD00028.1"/>
    </source>
</evidence>
<dbReference type="Pfam" id="PF00005">
    <property type="entry name" value="ABC_tran"/>
    <property type="match status" value="2"/>
</dbReference>
<dbReference type="SMART" id="SM00382">
    <property type="entry name" value="AAA"/>
    <property type="match status" value="2"/>
</dbReference>
<dbReference type="PANTHER" id="PTHR43790">
    <property type="entry name" value="CARBOHYDRATE TRANSPORT ATP-BINDING PROTEIN MG119-RELATED"/>
    <property type="match status" value="1"/>
</dbReference>
<evidence type="ECO:0000256" key="6">
    <source>
        <dbReference type="ARBA" id="ARBA00022741"/>
    </source>
</evidence>
<evidence type="ECO:0000259" key="10">
    <source>
        <dbReference type="PROSITE" id="PS50893"/>
    </source>
</evidence>
<name>A0A4V6HRR0_9FIRM</name>
<evidence type="ECO:0000256" key="9">
    <source>
        <dbReference type="ARBA" id="ARBA00023136"/>
    </source>
</evidence>
<keyword evidence="8" id="KW-1278">Translocase</keyword>
<dbReference type="InterPro" id="IPR017871">
    <property type="entry name" value="ABC_transporter-like_CS"/>
</dbReference>
<evidence type="ECO:0000256" key="3">
    <source>
        <dbReference type="ARBA" id="ARBA00022475"/>
    </source>
</evidence>
<dbReference type="EMBL" id="QGQD01000060">
    <property type="protein sequence ID" value="TLD00028.1"/>
    <property type="molecule type" value="Genomic_DNA"/>
</dbReference>
<evidence type="ECO:0000256" key="4">
    <source>
        <dbReference type="ARBA" id="ARBA00022597"/>
    </source>
</evidence>
<dbReference type="GO" id="GO:0005524">
    <property type="term" value="F:ATP binding"/>
    <property type="evidence" value="ECO:0007669"/>
    <property type="project" value="UniProtKB-KW"/>
</dbReference>
<protein>
    <submittedName>
        <fullName evidence="11">Ribose import ATP-binding protein RbsA</fullName>
        <ecNumber evidence="11">3.6.3.17</ecNumber>
    </submittedName>
</protein>
<dbReference type="InterPro" id="IPR050107">
    <property type="entry name" value="ABC_carbohydrate_import_ATPase"/>
</dbReference>
<dbReference type="Gene3D" id="3.40.50.300">
    <property type="entry name" value="P-loop containing nucleotide triphosphate hydrolases"/>
    <property type="match status" value="2"/>
</dbReference>
<keyword evidence="5" id="KW-0677">Repeat</keyword>
<comment type="caution">
    <text evidence="11">The sequence shown here is derived from an EMBL/GenBank/DDBJ whole genome shotgun (WGS) entry which is preliminary data.</text>
</comment>
<dbReference type="PROSITE" id="PS00211">
    <property type="entry name" value="ABC_TRANSPORTER_1"/>
    <property type="match status" value="1"/>
</dbReference>